<keyword evidence="4" id="KW-1185">Reference proteome</keyword>
<evidence type="ECO:0000256" key="1">
    <source>
        <dbReference type="SAM" id="MobiDB-lite"/>
    </source>
</evidence>
<feature type="compositionally biased region" description="Basic and acidic residues" evidence="1">
    <location>
        <begin position="221"/>
        <end position="245"/>
    </location>
</feature>
<accession>A0AA35XCG4</accession>
<dbReference type="PANTHER" id="PTHR11895:SF170">
    <property type="entry name" value="AMIDASE"/>
    <property type="match status" value="1"/>
</dbReference>
<evidence type="ECO:0000313" key="4">
    <source>
        <dbReference type="Proteomes" id="UP001174909"/>
    </source>
</evidence>
<dbReference type="GO" id="GO:0003824">
    <property type="term" value="F:catalytic activity"/>
    <property type="evidence" value="ECO:0007669"/>
    <property type="project" value="InterPro"/>
</dbReference>
<protein>
    <submittedName>
        <fullName evidence="3">Amidase</fullName>
    </submittedName>
</protein>
<dbReference type="InterPro" id="IPR000120">
    <property type="entry name" value="Amidase"/>
</dbReference>
<evidence type="ECO:0000313" key="3">
    <source>
        <dbReference type="EMBL" id="CAI8047306.1"/>
    </source>
</evidence>
<dbReference type="SUPFAM" id="SSF75304">
    <property type="entry name" value="Amidase signature (AS) enzymes"/>
    <property type="match status" value="1"/>
</dbReference>
<comment type="caution">
    <text evidence="3">The sequence shown here is derived from an EMBL/GenBank/DDBJ whole genome shotgun (WGS) entry which is preliminary data.</text>
</comment>
<feature type="region of interest" description="Disordered" evidence="1">
    <location>
        <begin position="218"/>
        <end position="255"/>
    </location>
</feature>
<dbReference type="Gene3D" id="3.90.1300.10">
    <property type="entry name" value="Amidase signature (AS) domain"/>
    <property type="match status" value="2"/>
</dbReference>
<dbReference type="Gene3D" id="1.10.20.60">
    <property type="entry name" value="Glu-tRNAGln amidotransferase C subunit, N-terminal domain"/>
    <property type="match status" value="1"/>
</dbReference>
<organism evidence="3 4">
    <name type="scientific">Geodia barretti</name>
    <name type="common">Barrett's horny sponge</name>
    <dbReference type="NCBI Taxonomy" id="519541"/>
    <lineage>
        <taxon>Eukaryota</taxon>
        <taxon>Metazoa</taxon>
        <taxon>Porifera</taxon>
        <taxon>Demospongiae</taxon>
        <taxon>Heteroscleromorpha</taxon>
        <taxon>Tetractinellida</taxon>
        <taxon>Astrophorina</taxon>
        <taxon>Geodiidae</taxon>
        <taxon>Geodia</taxon>
    </lineage>
</organism>
<feature type="domain" description="Amidase" evidence="2">
    <location>
        <begin position="80"/>
        <end position="222"/>
    </location>
</feature>
<dbReference type="Proteomes" id="UP001174909">
    <property type="component" value="Unassembled WGS sequence"/>
</dbReference>
<dbReference type="InterPro" id="IPR023631">
    <property type="entry name" value="Amidase_dom"/>
</dbReference>
<sequence>MAKFPTVRTPTIEEVLDIAEGYGMTITVEDAESYRGLMEGTIASYHRLDDLDEPKLPVKYPRSTGYRPPPEENPYNAWYWKSEVKGRGGGPLKGKRVVLKDNICLAGVPMMNGATVLEGYVPDIDATVVTRILDAGGTIIGKAANTYLCFDGGSATTATGMVENPHKKGYTSGGSSAGSGVLVAIGEADMALGGDQGGSIRMPACWCGIYGHKPTHGTGSLHRDLPHRADPRPHRPDGALGERRGGPAPARSGPRQRFTELGATVDEISIPMHLDGPHIWNGIAVEGATAMMLKGNGFGTNWEGYYATSLIDAYARGWRSRPDDLSETVKTVMMLGEYMHRNYHGRYYAKAQNLSRRLRETYDAVLAEYDVLAMPTLPMLATELPAPDCSREHYVDVALNMLANTCPFDATGHPAMTVPCGKADDSPIGMMLIGKRYDDATVIQAAAAFETLGVFRT</sequence>
<dbReference type="PANTHER" id="PTHR11895">
    <property type="entry name" value="TRANSAMIDASE"/>
    <property type="match status" value="1"/>
</dbReference>
<proteinExistence type="predicted"/>
<evidence type="ECO:0000259" key="2">
    <source>
        <dbReference type="Pfam" id="PF01425"/>
    </source>
</evidence>
<dbReference type="Pfam" id="PF01425">
    <property type="entry name" value="Amidase"/>
    <property type="match status" value="2"/>
</dbReference>
<reference evidence="3" key="1">
    <citation type="submission" date="2023-03" db="EMBL/GenBank/DDBJ databases">
        <authorList>
            <person name="Steffen K."/>
            <person name="Cardenas P."/>
        </authorList>
    </citation>
    <scope>NUCLEOTIDE SEQUENCE</scope>
</reference>
<dbReference type="InterPro" id="IPR036928">
    <property type="entry name" value="AS_sf"/>
</dbReference>
<gene>
    <name evidence="3" type="ORF">GBAR_LOCUS26138</name>
</gene>
<dbReference type="AlphaFoldDB" id="A0AA35XCG4"/>
<feature type="domain" description="Amidase" evidence="2">
    <location>
        <begin position="257"/>
        <end position="442"/>
    </location>
</feature>
<dbReference type="EMBL" id="CASHTH010003626">
    <property type="protein sequence ID" value="CAI8047306.1"/>
    <property type="molecule type" value="Genomic_DNA"/>
</dbReference>
<name>A0AA35XCG4_GEOBA</name>